<sequence>MKPPVKTTPKKTVPKKAPSKSDAGGFSVNQALQLAGSSVEGLKAYVDYKKEKEVTKRALIEGERDIRLSEHELTKAHLLDDQHSRTHDARLVELGNQDLDSQRQHERAMTQLQNKADLESRVLKQLESKQITAEEAALLLYGAQE</sequence>
<accession>A0ABQ4W6I9</accession>
<evidence type="ECO:0000256" key="1">
    <source>
        <dbReference type="SAM" id="MobiDB-lite"/>
    </source>
</evidence>
<evidence type="ECO:0008006" key="4">
    <source>
        <dbReference type="Google" id="ProtNLM"/>
    </source>
</evidence>
<dbReference type="RefSeq" id="WP_094776040.1">
    <property type="nucleotide sequence ID" value="NZ_BQKM01000015.1"/>
</dbReference>
<reference evidence="2 3" key="1">
    <citation type="submission" date="2021-12" db="EMBL/GenBank/DDBJ databases">
        <title>Characterization of novel class B3 metallo-beta-lactamase from novel Pseudomonas species.</title>
        <authorList>
            <person name="Yamada K."/>
            <person name="Aoki K."/>
            <person name="Ishii Y."/>
        </authorList>
    </citation>
    <scope>NUCLEOTIDE SEQUENCE [LARGE SCALE GENOMIC DNA]</scope>
    <source>
        <strain evidence="2 3">TUM20286</strain>
    </source>
</reference>
<evidence type="ECO:0000313" key="2">
    <source>
        <dbReference type="EMBL" id="GJN55085.1"/>
    </source>
</evidence>
<evidence type="ECO:0000313" key="3">
    <source>
        <dbReference type="Proteomes" id="UP001054892"/>
    </source>
</evidence>
<name>A0ABQ4W6I9_9PSED</name>
<feature type="region of interest" description="Disordered" evidence="1">
    <location>
        <begin position="1"/>
        <end position="25"/>
    </location>
</feature>
<protein>
    <recommendedName>
        <fullName evidence="4">Integrase</fullName>
    </recommendedName>
</protein>
<dbReference type="EMBL" id="BQKM01000015">
    <property type="protein sequence ID" value="GJN55085.1"/>
    <property type="molecule type" value="Genomic_DNA"/>
</dbReference>
<comment type="caution">
    <text evidence="2">The sequence shown here is derived from an EMBL/GenBank/DDBJ whole genome shotgun (WGS) entry which is preliminary data.</text>
</comment>
<keyword evidence="3" id="KW-1185">Reference proteome</keyword>
<feature type="compositionally biased region" description="Basic residues" evidence="1">
    <location>
        <begin position="8"/>
        <end position="18"/>
    </location>
</feature>
<organism evidence="2 3">
    <name type="scientific">Pseudomonas tohonis</name>
    <dbReference type="NCBI Taxonomy" id="2725477"/>
    <lineage>
        <taxon>Bacteria</taxon>
        <taxon>Pseudomonadati</taxon>
        <taxon>Pseudomonadota</taxon>
        <taxon>Gammaproteobacteria</taxon>
        <taxon>Pseudomonadales</taxon>
        <taxon>Pseudomonadaceae</taxon>
        <taxon>Pseudomonas</taxon>
    </lineage>
</organism>
<proteinExistence type="predicted"/>
<gene>
    <name evidence="2" type="ORF">TUM20286_48370</name>
</gene>
<dbReference type="Proteomes" id="UP001054892">
    <property type="component" value="Unassembled WGS sequence"/>
</dbReference>